<feature type="transmembrane region" description="Helical" evidence="1">
    <location>
        <begin position="64"/>
        <end position="83"/>
    </location>
</feature>
<proteinExistence type="predicted"/>
<gene>
    <name evidence="2" type="ORF">MSIBF_A3820003</name>
</gene>
<dbReference type="AlphaFoldDB" id="A0A098ECZ6"/>
<dbReference type="EMBL" id="CCXY01000315">
    <property type="protein sequence ID" value="CEG13386.1"/>
    <property type="molecule type" value="Genomic_DNA"/>
</dbReference>
<sequence>MNTKRGLSGTVAGFVSYVLFTYLFIFFTSSNIGNFLFLLPILPLFSFLAGIGIGYFIKEFKECLIFGGIASIVGIVVVFALNFEHLNNDLLGVTGLNAMGLFFGFGFGAIIYYRSARKLKVTIQPPKKSQVI</sequence>
<evidence type="ECO:0000256" key="1">
    <source>
        <dbReference type="SAM" id="Phobius"/>
    </source>
</evidence>
<keyword evidence="1" id="KW-0812">Transmembrane</keyword>
<feature type="transmembrane region" description="Helical" evidence="1">
    <location>
        <begin position="35"/>
        <end position="57"/>
    </location>
</feature>
<reference evidence="2" key="1">
    <citation type="submission" date="2014-09" db="EMBL/GenBank/DDBJ databases">
        <authorList>
            <person name="Probst J Alexander"/>
        </authorList>
    </citation>
    <scope>NUCLEOTIDE SEQUENCE</scope>
</reference>
<protein>
    <submittedName>
        <fullName evidence="2">Uncharacterized protein</fullName>
    </submittedName>
</protein>
<evidence type="ECO:0000313" key="2">
    <source>
        <dbReference type="EMBL" id="CEG13386.1"/>
    </source>
</evidence>
<feature type="transmembrane region" description="Helical" evidence="1">
    <location>
        <begin position="7"/>
        <end position="29"/>
    </location>
</feature>
<name>A0A098ECZ6_9ZZZZ</name>
<accession>A0A098ECZ6</accession>
<keyword evidence="1" id="KW-0472">Membrane</keyword>
<feature type="transmembrane region" description="Helical" evidence="1">
    <location>
        <begin position="95"/>
        <end position="113"/>
    </location>
</feature>
<keyword evidence="1" id="KW-1133">Transmembrane helix</keyword>
<organism evidence="2">
    <name type="scientific">groundwater metagenome</name>
    <dbReference type="NCBI Taxonomy" id="717931"/>
    <lineage>
        <taxon>unclassified sequences</taxon>
        <taxon>metagenomes</taxon>
        <taxon>ecological metagenomes</taxon>
    </lineage>
</organism>